<name>A0A6V7R9E6_9BACL</name>
<dbReference type="InterPro" id="IPR050086">
    <property type="entry name" value="MetN_ABC_transporter-like"/>
</dbReference>
<dbReference type="InterPro" id="IPR027417">
    <property type="entry name" value="P-loop_NTPase"/>
</dbReference>
<dbReference type="CDD" id="cd03258">
    <property type="entry name" value="ABC_MetN_methionine_transporter"/>
    <property type="match status" value="1"/>
</dbReference>
<dbReference type="SMART" id="SM00382">
    <property type="entry name" value="AAA"/>
    <property type="match status" value="1"/>
</dbReference>
<dbReference type="PROSITE" id="PS50893">
    <property type="entry name" value="ABC_TRANSPORTER_2"/>
    <property type="match status" value="1"/>
</dbReference>
<protein>
    <submittedName>
        <fullName evidence="10">Methionine import ATP-binding protein MetN</fullName>
    </submittedName>
</protein>
<organism evidence="10 11">
    <name type="scientific">Phocicoccus schoeneichii</name>
    <dbReference type="NCBI Taxonomy" id="1812261"/>
    <lineage>
        <taxon>Bacteria</taxon>
        <taxon>Bacillati</taxon>
        <taxon>Bacillota</taxon>
        <taxon>Bacilli</taxon>
        <taxon>Bacillales</taxon>
        <taxon>Salinicoccaceae</taxon>
        <taxon>Phocicoccus</taxon>
    </lineage>
</organism>
<dbReference type="SUPFAM" id="SSF55021">
    <property type="entry name" value="ACT-like"/>
    <property type="match status" value="1"/>
</dbReference>
<gene>
    <name evidence="10" type="primary">metN_2</name>
    <name evidence="10" type="ORF">JEOSCH030_00555</name>
</gene>
<proteinExistence type="inferred from homology"/>
<evidence type="ECO:0000313" key="10">
    <source>
        <dbReference type="EMBL" id="CAD2073773.1"/>
    </source>
</evidence>
<dbReference type="GO" id="GO:0005886">
    <property type="term" value="C:plasma membrane"/>
    <property type="evidence" value="ECO:0007669"/>
    <property type="project" value="UniProtKB-ARBA"/>
</dbReference>
<dbReference type="Pfam" id="PF09383">
    <property type="entry name" value="NIL"/>
    <property type="match status" value="1"/>
</dbReference>
<evidence type="ECO:0000256" key="6">
    <source>
        <dbReference type="ARBA" id="ARBA00022967"/>
    </source>
</evidence>
<dbReference type="InterPro" id="IPR018449">
    <property type="entry name" value="NIL_domain"/>
</dbReference>
<dbReference type="FunFam" id="3.40.50.300:FF:000056">
    <property type="entry name" value="Cell division ATP-binding protein FtsE"/>
    <property type="match status" value="1"/>
</dbReference>
<comment type="similarity">
    <text evidence="1">Belongs to the ABC transporter superfamily.</text>
</comment>
<dbReference type="InterPro" id="IPR003593">
    <property type="entry name" value="AAA+_ATPase"/>
</dbReference>
<dbReference type="InterPro" id="IPR017871">
    <property type="entry name" value="ABC_transporter-like_CS"/>
</dbReference>
<dbReference type="PROSITE" id="PS00211">
    <property type="entry name" value="ABC_TRANSPORTER_1"/>
    <property type="match status" value="1"/>
</dbReference>
<dbReference type="Pfam" id="PF00005">
    <property type="entry name" value="ABC_tran"/>
    <property type="match status" value="1"/>
</dbReference>
<evidence type="ECO:0000313" key="11">
    <source>
        <dbReference type="Proteomes" id="UP000521032"/>
    </source>
</evidence>
<evidence type="ECO:0000256" key="5">
    <source>
        <dbReference type="ARBA" id="ARBA00022840"/>
    </source>
</evidence>
<keyword evidence="2" id="KW-0813">Transport</keyword>
<comment type="caution">
    <text evidence="10">The sequence shown here is derived from an EMBL/GenBank/DDBJ whole genome shotgun (WGS) entry which is preliminary data.</text>
</comment>
<dbReference type="PANTHER" id="PTHR43166:SF30">
    <property type="entry name" value="METHIONINE IMPORT ATP-BINDING PROTEIN METN"/>
    <property type="match status" value="1"/>
</dbReference>
<evidence type="ECO:0000256" key="7">
    <source>
        <dbReference type="ARBA" id="ARBA00022970"/>
    </source>
</evidence>
<dbReference type="InterPro" id="IPR041701">
    <property type="entry name" value="MetN_ABC"/>
</dbReference>
<evidence type="ECO:0000256" key="4">
    <source>
        <dbReference type="ARBA" id="ARBA00022741"/>
    </source>
</evidence>
<evidence type="ECO:0000256" key="3">
    <source>
        <dbReference type="ARBA" id="ARBA00022475"/>
    </source>
</evidence>
<keyword evidence="8" id="KW-0472">Membrane</keyword>
<dbReference type="Gene3D" id="3.40.50.300">
    <property type="entry name" value="P-loop containing nucleotide triphosphate hydrolases"/>
    <property type="match status" value="1"/>
</dbReference>
<evidence type="ECO:0000256" key="2">
    <source>
        <dbReference type="ARBA" id="ARBA00022448"/>
    </source>
</evidence>
<dbReference type="InterPro" id="IPR045865">
    <property type="entry name" value="ACT-like_dom_sf"/>
</dbReference>
<keyword evidence="7" id="KW-0029">Amino-acid transport</keyword>
<dbReference type="GO" id="GO:0006865">
    <property type="term" value="P:amino acid transport"/>
    <property type="evidence" value="ECO:0007669"/>
    <property type="project" value="UniProtKB-KW"/>
</dbReference>
<reference evidence="10 11" key="1">
    <citation type="submission" date="2020-07" db="EMBL/GenBank/DDBJ databases">
        <authorList>
            <person name="Criscuolo A."/>
        </authorList>
    </citation>
    <scope>NUCLEOTIDE SEQUENCE [LARGE SCALE GENOMIC DNA]</scope>
    <source>
        <strain evidence="11">CIP 111030</strain>
    </source>
</reference>
<dbReference type="SUPFAM" id="SSF52540">
    <property type="entry name" value="P-loop containing nucleoside triphosphate hydrolases"/>
    <property type="match status" value="1"/>
</dbReference>
<sequence>MIEFIDVSKQFNRKGVTTDALKNVSLKVEPGEIFGIVGFSGAGKSTLIRMVNRLESPTTGDVKIAGQSLEKSNTKEIRTIKRDIGMIFQHFNLLDSKTVYKNVAMPLILQGVDKGEIDRRVTELLDFVGLGDKSKSYPDELSGGQKQRVGIARALATNPKILLCDEATSALDPETTTQILELLKEINQTYGITILLITHEMSVVREICDRVAIMEKGRVIEEGTVFDIFSNPKTDTGKSFVNTVMHNEVPEFVLKLLHESPEERHIYRLNFVDDSAGEPVLSQVSKKFDVETSVLFGNITQLQDIPFGNLIVEFIGQGREVASVLSYLDSRNIIYSEVTRDAR</sequence>
<dbReference type="InterPro" id="IPR003439">
    <property type="entry name" value="ABC_transporter-like_ATP-bd"/>
</dbReference>
<evidence type="ECO:0000256" key="8">
    <source>
        <dbReference type="ARBA" id="ARBA00023136"/>
    </source>
</evidence>
<dbReference type="GO" id="GO:0016887">
    <property type="term" value="F:ATP hydrolysis activity"/>
    <property type="evidence" value="ECO:0007669"/>
    <property type="project" value="InterPro"/>
</dbReference>
<keyword evidence="6" id="KW-1278">Translocase</keyword>
<dbReference type="Proteomes" id="UP000521032">
    <property type="component" value="Unassembled WGS sequence"/>
</dbReference>
<accession>A0A6V7R9E6</accession>
<dbReference type="GO" id="GO:0005524">
    <property type="term" value="F:ATP binding"/>
    <property type="evidence" value="ECO:0007669"/>
    <property type="project" value="UniProtKB-KW"/>
</dbReference>
<dbReference type="RefSeq" id="WP_186085771.1">
    <property type="nucleotide sequence ID" value="NZ_BMDB01000002.1"/>
</dbReference>
<dbReference type="PANTHER" id="PTHR43166">
    <property type="entry name" value="AMINO ACID IMPORT ATP-BINDING PROTEIN"/>
    <property type="match status" value="1"/>
</dbReference>
<keyword evidence="5 10" id="KW-0067">ATP-binding</keyword>
<keyword evidence="11" id="KW-1185">Reference proteome</keyword>
<dbReference type="SMART" id="SM00930">
    <property type="entry name" value="NIL"/>
    <property type="match status" value="1"/>
</dbReference>
<dbReference type="EMBL" id="CAJEWE010000007">
    <property type="protein sequence ID" value="CAD2073773.1"/>
    <property type="molecule type" value="Genomic_DNA"/>
</dbReference>
<dbReference type="AlphaFoldDB" id="A0A6V7R9E6"/>
<keyword evidence="4" id="KW-0547">Nucleotide-binding</keyword>
<keyword evidence="3" id="KW-1003">Cell membrane</keyword>
<feature type="domain" description="ABC transporter" evidence="9">
    <location>
        <begin position="2"/>
        <end position="241"/>
    </location>
</feature>
<evidence type="ECO:0000256" key="1">
    <source>
        <dbReference type="ARBA" id="ARBA00005417"/>
    </source>
</evidence>
<dbReference type="Gene3D" id="3.30.70.260">
    <property type="match status" value="1"/>
</dbReference>
<evidence type="ECO:0000259" key="9">
    <source>
        <dbReference type="PROSITE" id="PS50893"/>
    </source>
</evidence>